<dbReference type="Gene3D" id="3.30.470.20">
    <property type="entry name" value="ATP-grasp fold, B domain"/>
    <property type="match status" value="1"/>
</dbReference>
<dbReference type="AlphaFoldDB" id="I4B9A4"/>
<dbReference type="GO" id="GO:0005524">
    <property type="term" value="F:ATP binding"/>
    <property type="evidence" value="ECO:0007669"/>
    <property type="project" value="UniProtKB-UniRule"/>
</dbReference>
<dbReference type="Pfam" id="PF18030">
    <property type="entry name" value="Rimk_N"/>
    <property type="match status" value="1"/>
</dbReference>
<evidence type="ECO:0000256" key="1">
    <source>
        <dbReference type="ARBA" id="ARBA00001936"/>
    </source>
</evidence>
<comment type="cofactor">
    <cofactor evidence="2">
        <name>Mg(2+)</name>
        <dbReference type="ChEBI" id="CHEBI:18420"/>
    </cofactor>
</comment>
<protein>
    <submittedName>
        <fullName evidence="12">SSU ribosomal protein S6P modification protein</fullName>
    </submittedName>
</protein>
<evidence type="ECO:0000256" key="8">
    <source>
        <dbReference type="ARBA" id="ARBA00022917"/>
    </source>
</evidence>
<keyword evidence="13" id="KW-1185">Reference proteome</keyword>
<dbReference type="GO" id="GO:0009432">
    <property type="term" value="P:SOS response"/>
    <property type="evidence" value="ECO:0007669"/>
    <property type="project" value="TreeGrafter"/>
</dbReference>
<evidence type="ECO:0000256" key="4">
    <source>
        <dbReference type="ARBA" id="ARBA00022723"/>
    </source>
</evidence>
<dbReference type="InterPro" id="IPR013651">
    <property type="entry name" value="ATP-grasp_RimK-type"/>
</dbReference>
<dbReference type="NCBIfam" id="TIGR00768">
    <property type="entry name" value="rimK_fam"/>
    <property type="match status" value="1"/>
</dbReference>
<dbReference type="Gene3D" id="3.30.1490.20">
    <property type="entry name" value="ATP-grasp fold, A domain"/>
    <property type="match status" value="1"/>
</dbReference>
<organism evidence="12 13">
    <name type="scientific">Turneriella parva (strain ATCC BAA-1111 / DSM 21527 / NCTC 11395 / H)</name>
    <name type="common">Leptospira parva</name>
    <dbReference type="NCBI Taxonomy" id="869212"/>
    <lineage>
        <taxon>Bacteria</taxon>
        <taxon>Pseudomonadati</taxon>
        <taxon>Spirochaetota</taxon>
        <taxon>Spirochaetia</taxon>
        <taxon>Leptospirales</taxon>
        <taxon>Leptospiraceae</taxon>
        <taxon>Turneriella</taxon>
    </lineage>
</organism>
<dbReference type="GO" id="GO:0046872">
    <property type="term" value="F:metal ion binding"/>
    <property type="evidence" value="ECO:0007669"/>
    <property type="project" value="UniProtKB-KW"/>
</dbReference>
<dbReference type="InterPro" id="IPR041107">
    <property type="entry name" value="Rimk_N"/>
</dbReference>
<reference evidence="12 13" key="1">
    <citation type="submission" date="2012-06" db="EMBL/GenBank/DDBJ databases">
        <title>The complete chromosome of genome of Turneriella parva DSM 21527.</title>
        <authorList>
            <consortium name="US DOE Joint Genome Institute (JGI-PGF)"/>
            <person name="Lucas S."/>
            <person name="Han J."/>
            <person name="Lapidus A."/>
            <person name="Bruce D."/>
            <person name="Goodwin L."/>
            <person name="Pitluck S."/>
            <person name="Peters L."/>
            <person name="Kyrpides N."/>
            <person name="Mavromatis K."/>
            <person name="Ivanova N."/>
            <person name="Mikhailova N."/>
            <person name="Chertkov O."/>
            <person name="Detter J.C."/>
            <person name="Tapia R."/>
            <person name="Han C."/>
            <person name="Land M."/>
            <person name="Hauser L."/>
            <person name="Markowitz V."/>
            <person name="Cheng J.-F."/>
            <person name="Hugenholtz P."/>
            <person name="Woyke T."/>
            <person name="Wu D."/>
            <person name="Gronow S."/>
            <person name="Wellnitz S."/>
            <person name="Brambilla E."/>
            <person name="Klenk H.-P."/>
            <person name="Eisen J.A."/>
        </authorList>
    </citation>
    <scope>NUCLEOTIDE SEQUENCE [LARGE SCALE GENOMIC DNA]</scope>
    <source>
        <strain evidence="13">ATCC BAA-1111 / DSM 21527 / NCTC 11395 / H</strain>
    </source>
</reference>
<keyword evidence="9" id="KW-0464">Manganese</keyword>
<dbReference type="RefSeq" id="WP_014804361.1">
    <property type="nucleotide sequence ID" value="NC_018020.1"/>
</dbReference>
<evidence type="ECO:0000256" key="5">
    <source>
        <dbReference type="ARBA" id="ARBA00022741"/>
    </source>
</evidence>
<dbReference type="PANTHER" id="PTHR21621">
    <property type="entry name" value="RIBOSOMAL PROTEIN S6 MODIFICATION PROTEIN"/>
    <property type="match status" value="1"/>
</dbReference>
<keyword evidence="7" id="KW-0460">Magnesium</keyword>
<evidence type="ECO:0000313" key="12">
    <source>
        <dbReference type="EMBL" id="AFM13861.1"/>
    </source>
</evidence>
<dbReference type="HOGENOM" id="CLU_054353_0_1_12"/>
<comment type="cofactor">
    <cofactor evidence="1">
        <name>Mn(2+)</name>
        <dbReference type="ChEBI" id="CHEBI:29035"/>
    </cofactor>
</comment>
<keyword evidence="6 10" id="KW-0067">ATP-binding</keyword>
<dbReference type="GO" id="GO:0006412">
    <property type="term" value="P:translation"/>
    <property type="evidence" value="ECO:0007669"/>
    <property type="project" value="UniProtKB-KW"/>
</dbReference>
<dbReference type="PROSITE" id="PS50975">
    <property type="entry name" value="ATP_GRASP"/>
    <property type="match status" value="1"/>
</dbReference>
<evidence type="ECO:0000256" key="2">
    <source>
        <dbReference type="ARBA" id="ARBA00001946"/>
    </source>
</evidence>
<dbReference type="EMBL" id="CP002959">
    <property type="protein sequence ID" value="AFM13861.1"/>
    <property type="molecule type" value="Genomic_DNA"/>
</dbReference>
<name>I4B9A4_TURPD</name>
<dbReference type="InterPro" id="IPR004666">
    <property type="entry name" value="Rp_bS6_RimK/Lys_biosynth_LsyX"/>
</dbReference>
<keyword evidence="4" id="KW-0479">Metal-binding</keyword>
<keyword evidence="8" id="KW-0648">Protein biosynthesis</keyword>
<dbReference type="SUPFAM" id="SSF56059">
    <property type="entry name" value="Glutathione synthetase ATP-binding domain-like"/>
    <property type="match status" value="1"/>
</dbReference>
<evidence type="ECO:0000256" key="10">
    <source>
        <dbReference type="PROSITE-ProRule" id="PRU00409"/>
    </source>
</evidence>
<sequence length="311" mass="34634">MALHSQPNSNPLSIHILSNARTLYSTRRFFEEGYKRGHKMRVYPPMQMSAYLERNALELYYQDQKIETPDCIIPRLGQKKPEHTLAIIRQYEMMVRPGSSSLHVKSLNGSLPMMRCRDKFVTMQILAQNKIAVPRSVIIDDPLHIDNAFEKIGNPPYILKIPTGSQGTGVMIADSKSAGRSFIEVLLDQGLQVIVQEFIAEAQGADIRAIILHGNLIAAMRRQATGYDFRSNIHRGALSEKVELSIEAARTVKLAARILGLNFAGVDLIESKRGPMILEVNASPGLEGIEAATGVNIAERVIDYLEESRKA</sequence>
<dbReference type="KEGG" id="tpx:Turpa_3222"/>
<evidence type="ECO:0000256" key="3">
    <source>
        <dbReference type="ARBA" id="ARBA00022598"/>
    </source>
</evidence>
<dbReference type="Gene3D" id="3.40.50.20">
    <property type="match status" value="1"/>
</dbReference>
<evidence type="ECO:0000259" key="11">
    <source>
        <dbReference type="PROSITE" id="PS50975"/>
    </source>
</evidence>
<dbReference type="GO" id="GO:0018169">
    <property type="term" value="F:ribosomal S6-glutamic acid ligase activity"/>
    <property type="evidence" value="ECO:0007669"/>
    <property type="project" value="TreeGrafter"/>
</dbReference>
<dbReference type="OrthoDB" id="336227at2"/>
<keyword evidence="5 10" id="KW-0547">Nucleotide-binding</keyword>
<accession>I4B9A4</accession>
<evidence type="ECO:0000256" key="6">
    <source>
        <dbReference type="ARBA" id="ARBA00022840"/>
    </source>
</evidence>
<dbReference type="InterPro" id="IPR011761">
    <property type="entry name" value="ATP-grasp"/>
</dbReference>
<feature type="domain" description="ATP-grasp" evidence="11">
    <location>
        <begin position="123"/>
        <end position="306"/>
    </location>
</feature>
<dbReference type="GO" id="GO:0005737">
    <property type="term" value="C:cytoplasm"/>
    <property type="evidence" value="ECO:0007669"/>
    <property type="project" value="TreeGrafter"/>
</dbReference>
<dbReference type="STRING" id="869212.Turpa_3222"/>
<dbReference type="PANTHER" id="PTHR21621:SF0">
    <property type="entry name" value="BETA-CITRYLGLUTAMATE SYNTHASE B-RELATED"/>
    <property type="match status" value="1"/>
</dbReference>
<gene>
    <name evidence="12" type="ordered locus">Turpa_3222</name>
</gene>
<proteinExistence type="predicted"/>
<dbReference type="Proteomes" id="UP000006048">
    <property type="component" value="Chromosome"/>
</dbReference>
<dbReference type="InterPro" id="IPR013815">
    <property type="entry name" value="ATP_grasp_subdomain_1"/>
</dbReference>
<evidence type="ECO:0000313" key="13">
    <source>
        <dbReference type="Proteomes" id="UP000006048"/>
    </source>
</evidence>
<keyword evidence="3" id="KW-0436">Ligase</keyword>
<evidence type="ECO:0000256" key="9">
    <source>
        <dbReference type="ARBA" id="ARBA00023211"/>
    </source>
</evidence>
<dbReference type="Pfam" id="PF08443">
    <property type="entry name" value="RimK"/>
    <property type="match status" value="1"/>
</dbReference>
<evidence type="ECO:0000256" key="7">
    <source>
        <dbReference type="ARBA" id="ARBA00022842"/>
    </source>
</evidence>
<dbReference type="PATRIC" id="fig|869212.3.peg.3251"/>